<reference evidence="1" key="1">
    <citation type="submission" date="2023-04" db="EMBL/GenBank/DDBJ databases">
        <title>The human skin virome in hidradenitis suppurativa patients.</title>
        <authorList>
            <person name="Jansen D."/>
        </authorList>
    </citation>
    <scope>NUCLEOTIDE SEQUENCE</scope>
    <source>
        <strain evidence="1">VC3_JansenPhageA</strain>
    </source>
</reference>
<evidence type="ECO:0000313" key="1">
    <source>
        <dbReference type="EMBL" id="WLJ25370.1"/>
    </source>
</evidence>
<name>A0AA49X302_9VIRU</name>
<protein>
    <submittedName>
        <fullName evidence="1">Uncharacterized protein</fullName>
    </submittedName>
</protein>
<organism evidence="1">
    <name type="scientific">Staphylococcus phage HS04</name>
    <dbReference type="NCBI Taxonomy" id="3056398"/>
    <lineage>
        <taxon>Viruses</taxon>
    </lineage>
</organism>
<proteinExistence type="predicted"/>
<dbReference type="EMBL" id="OQ890309">
    <property type="protein sequence ID" value="WLJ25370.1"/>
    <property type="molecule type" value="Genomic_DNA"/>
</dbReference>
<accession>A0AA49X302</accession>
<sequence>MTQTLVTEHKRNRKSLRRKSLNLKISSEVVLMSKREAVGPGVTAPISRQ</sequence>